<gene>
    <name evidence="1" type="ORF">A9Q84_13370</name>
</gene>
<evidence type="ECO:0000313" key="2">
    <source>
        <dbReference type="Proteomes" id="UP000196531"/>
    </source>
</evidence>
<evidence type="ECO:0000313" key="1">
    <source>
        <dbReference type="EMBL" id="OUR97310.1"/>
    </source>
</evidence>
<proteinExistence type="predicted"/>
<organism evidence="1 2">
    <name type="scientific">Halobacteriovorax marinus</name>
    <dbReference type="NCBI Taxonomy" id="97084"/>
    <lineage>
        <taxon>Bacteria</taxon>
        <taxon>Pseudomonadati</taxon>
        <taxon>Bdellovibrionota</taxon>
        <taxon>Bacteriovoracia</taxon>
        <taxon>Bacteriovoracales</taxon>
        <taxon>Halobacteriovoraceae</taxon>
        <taxon>Halobacteriovorax</taxon>
    </lineage>
</organism>
<protein>
    <submittedName>
        <fullName evidence="1">Uncharacterized protein</fullName>
    </submittedName>
</protein>
<comment type="caution">
    <text evidence="1">The sequence shown here is derived from an EMBL/GenBank/DDBJ whole genome shotgun (WGS) entry which is preliminary data.</text>
</comment>
<name>A0A1Y5FEI6_9BACT</name>
<reference evidence="2" key="1">
    <citation type="journal article" date="2017" name="Proc. Natl. Acad. Sci. U.S.A.">
        <title>Simulation of Deepwater Horizon oil plume reveals substrate specialization within a complex community of hydrocarbon-degraders.</title>
        <authorList>
            <person name="Hu P."/>
            <person name="Dubinsky E.A."/>
            <person name="Probst A.J."/>
            <person name="Wang J."/>
            <person name="Sieber C.M.K."/>
            <person name="Tom L.M."/>
            <person name="Gardinali P."/>
            <person name="Banfield J.F."/>
            <person name="Atlas R.M."/>
            <person name="Andersen G.L."/>
        </authorList>
    </citation>
    <scope>NUCLEOTIDE SEQUENCE [LARGE SCALE GENOMIC DNA]</scope>
</reference>
<dbReference type="EMBL" id="MAAO01000006">
    <property type="protein sequence ID" value="OUR97310.1"/>
    <property type="molecule type" value="Genomic_DNA"/>
</dbReference>
<dbReference type="Proteomes" id="UP000196531">
    <property type="component" value="Unassembled WGS sequence"/>
</dbReference>
<dbReference type="AlphaFoldDB" id="A0A1Y5FEI6"/>
<sequence>MKNLGNYLFISLLVLNLSACVSGDGRKGKPSISSNSQGSTSGGCDLDLFLLSSGDTCVTTCPADTFQPTGTELADIIAAQDAATQAIIAASAGICVDNSTKIARPTDEVYINKDFCACNAAVPDIINNCEAFCVSNPSTTPTLFVNTTMGPNISLNAELGNLHNWCNVEIGDGLTGPACFLEVFDGTGTTDLSIENSAGSNSFKVNISSLAINKTYVATLKEKGSGSNAKSQSFQIRRINYSTDPVADETPLKIMPASQYTCLTRAGTVVPAGNLYENAARLHYYFSSNNNPPSLPPGNPFLFCHDVTLFGDNDSPLYDRLELIPQHFALWDQSDIRFADQNANSRADINETIQQTLLDDHGITKTINIFGLLTWPNRPNIDGPAPNLGFYMVPWIDPVSGRAFCPDQTHYNGNDKLFNILKEVVGVSTEGIYMAVKEPELLTNNDGTPVLAPTDIIIIRENLLKNIWFYYENNQHFVPDEITATQKTIHFYWPADPVNPYIKKSSQKIYTVRRPSELSVGSDQVGLSTSVSPADKRFGCAPALD</sequence>
<accession>A0A1Y5FEI6</accession>